<comment type="catalytic activity">
    <reaction evidence="5">
        <text>N-terminal L-alanyl-[ribosomal protein bS18] + acetyl-CoA = N-terminal N(alpha)-acetyl-L-alanyl-[ribosomal protein bS18] + CoA + H(+)</text>
        <dbReference type="Rhea" id="RHEA:43756"/>
        <dbReference type="Rhea" id="RHEA-COMP:10676"/>
        <dbReference type="Rhea" id="RHEA-COMP:10677"/>
        <dbReference type="ChEBI" id="CHEBI:15378"/>
        <dbReference type="ChEBI" id="CHEBI:57287"/>
        <dbReference type="ChEBI" id="CHEBI:57288"/>
        <dbReference type="ChEBI" id="CHEBI:64718"/>
        <dbReference type="ChEBI" id="CHEBI:83683"/>
        <dbReference type="EC" id="2.3.1.266"/>
    </reaction>
</comment>
<dbReference type="Pfam" id="PF00583">
    <property type="entry name" value="Acetyltransf_1"/>
    <property type="match status" value="1"/>
</dbReference>
<keyword evidence="3" id="KW-0808">Transferase</keyword>
<dbReference type="EMBL" id="LESJ01000004">
    <property type="protein sequence ID" value="RBT69401.1"/>
    <property type="molecule type" value="Genomic_DNA"/>
</dbReference>
<accession>A0A1V8XDQ5</accession>
<dbReference type="SUPFAM" id="SSF55729">
    <property type="entry name" value="Acyl-CoA N-acyltransferases (Nat)"/>
    <property type="match status" value="1"/>
</dbReference>
<feature type="domain" description="N-acetyltransferase" evidence="6">
    <location>
        <begin position="1"/>
        <end position="150"/>
    </location>
</feature>
<proteinExistence type="inferred from homology"/>
<sequence>MIYTKNDFEDEQLASCLWALCEEAYEHGSPWTKDQFLMDIQQPHTQYYLLVENSLLQGFIGYSKVIDETEITNIAVAKKLQKKGYARQLLRFLLDREKQAGTYNVYLEVRTSNLAARHLYQSEKFRELGKRKSYYHDPVEDAIIMSTKLKTETMK</sequence>
<dbReference type="GO" id="GO:0005737">
    <property type="term" value="C:cytoplasm"/>
    <property type="evidence" value="ECO:0007669"/>
    <property type="project" value="UniProtKB-SubCell"/>
</dbReference>
<dbReference type="InterPro" id="IPR000182">
    <property type="entry name" value="GNAT_dom"/>
</dbReference>
<dbReference type="InterPro" id="IPR016181">
    <property type="entry name" value="Acyl_CoA_acyltransferase"/>
</dbReference>
<evidence type="ECO:0000256" key="2">
    <source>
        <dbReference type="ARBA" id="ARBA00022490"/>
    </source>
</evidence>
<evidence type="ECO:0000313" key="8">
    <source>
        <dbReference type="Proteomes" id="UP000253498"/>
    </source>
</evidence>
<reference evidence="7 8" key="1">
    <citation type="submission" date="2015-06" db="EMBL/GenBank/DDBJ databases">
        <title>The Genome Sequence of Enterococcus hirae 88EA1.</title>
        <authorList>
            <consortium name="The Broad Institute Genomics Platform"/>
            <consortium name="The Broad Institute Genome Sequencing Center for Infectious Disease"/>
            <person name="Earl A.M."/>
            <person name="Van Tyne D."/>
            <person name="Lebreton F."/>
            <person name="Saavedra J.T."/>
            <person name="Gilmore M.S."/>
            <person name="Manson McGuire A."/>
            <person name="Clock S."/>
            <person name="Crupain M."/>
            <person name="Rangan U."/>
            <person name="Young S."/>
            <person name="Abouelleil A."/>
            <person name="Cao P."/>
            <person name="Chapman S.B."/>
            <person name="Griggs A."/>
            <person name="Priest M."/>
            <person name="Shea T."/>
            <person name="Wortman J."/>
            <person name="Nusbaum C."/>
            <person name="Birren B."/>
        </authorList>
    </citation>
    <scope>NUCLEOTIDE SEQUENCE [LARGE SCALE GENOMIC DNA]</scope>
    <source>
        <strain evidence="7 8">88EA1</strain>
    </source>
</reference>
<evidence type="ECO:0000313" key="7">
    <source>
        <dbReference type="EMBL" id="RBT69401.1"/>
    </source>
</evidence>
<dbReference type="Gene3D" id="3.40.630.30">
    <property type="match status" value="1"/>
</dbReference>
<comment type="subcellular location">
    <subcellularLocation>
        <location evidence="5">Cytoplasm</location>
    </subcellularLocation>
</comment>
<organism evidence="7 8">
    <name type="scientific">Enterococcus hirae</name>
    <dbReference type="NCBI Taxonomy" id="1354"/>
    <lineage>
        <taxon>Bacteria</taxon>
        <taxon>Bacillati</taxon>
        <taxon>Bacillota</taxon>
        <taxon>Bacilli</taxon>
        <taxon>Lactobacillales</taxon>
        <taxon>Enterococcaceae</taxon>
        <taxon>Enterococcus</taxon>
    </lineage>
</organism>
<dbReference type="PROSITE" id="PS51186">
    <property type="entry name" value="GNAT"/>
    <property type="match status" value="1"/>
</dbReference>
<dbReference type="NCBIfam" id="TIGR01575">
    <property type="entry name" value="rimI"/>
    <property type="match status" value="1"/>
</dbReference>
<dbReference type="InterPro" id="IPR006464">
    <property type="entry name" value="AcTrfase_RimI/Ard1"/>
</dbReference>
<keyword evidence="2 5" id="KW-0963">Cytoplasm</keyword>
<comment type="caution">
    <text evidence="7">The sequence shown here is derived from an EMBL/GenBank/DDBJ whole genome shotgun (WGS) entry which is preliminary data.</text>
</comment>
<dbReference type="PANTHER" id="PTHR43420">
    <property type="entry name" value="ACETYLTRANSFERASE"/>
    <property type="match status" value="1"/>
</dbReference>
<keyword evidence="4" id="KW-0012">Acyltransferase</keyword>
<dbReference type="InterPro" id="IPR050680">
    <property type="entry name" value="YpeA/RimI_acetyltransf"/>
</dbReference>
<dbReference type="AlphaFoldDB" id="A0A1V8XDQ5"/>
<dbReference type="Proteomes" id="UP000253498">
    <property type="component" value="Unassembled WGS sequence"/>
</dbReference>
<evidence type="ECO:0000256" key="4">
    <source>
        <dbReference type="ARBA" id="ARBA00023315"/>
    </source>
</evidence>
<dbReference type="EC" id="2.3.1.266" evidence="5"/>
<dbReference type="CDD" id="cd04301">
    <property type="entry name" value="NAT_SF"/>
    <property type="match status" value="1"/>
</dbReference>
<dbReference type="RefSeq" id="WP_063627253.1">
    <property type="nucleotide sequence ID" value="NZ_CAKMAQ010000001.1"/>
</dbReference>
<evidence type="ECO:0000256" key="3">
    <source>
        <dbReference type="ARBA" id="ARBA00022679"/>
    </source>
</evidence>
<comment type="function">
    <text evidence="5">Acetylates the N-terminal alanine of ribosomal protein bS18.</text>
</comment>
<evidence type="ECO:0000256" key="5">
    <source>
        <dbReference type="RuleBase" id="RU363094"/>
    </source>
</evidence>
<protein>
    <recommendedName>
        <fullName evidence="5">[Ribosomal protein bS18]-alanine N-acetyltransferase</fullName>
        <ecNumber evidence="5">2.3.1.266</ecNumber>
    </recommendedName>
</protein>
<name>A0A1V8XDQ5_ENTHR</name>
<evidence type="ECO:0000259" key="6">
    <source>
        <dbReference type="PROSITE" id="PS51186"/>
    </source>
</evidence>
<evidence type="ECO:0000256" key="1">
    <source>
        <dbReference type="ARBA" id="ARBA00005395"/>
    </source>
</evidence>
<dbReference type="PANTHER" id="PTHR43420:SF44">
    <property type="entry name" value="ACETYLTRANSFERASE YPEA"/>
    <property type="match status" value="1"/>
</dbReference>
<gene>
    <name evidence="7" type="ORF">EB03_01071</name>
</gene>
<dbReference type="GO" id="GO:0008999">
    <property type="term" value="F:protein-N-terminal-alanine acetyltransferase activity"/>
    <property type="evidence" value="ECO:0007669"/>
    <property type="project" value="UniProtKB-EC"/>
</dbReference>
<comment type="similarity">
    <text evidence="1 5">Belongs to the acetyltransferase family. RimI subfamily.</text>
</comment>